<dbReference type="InterPro" id="IPR020603">
    <property type="entry name" value="MraZ_dom"/>
</dbReference>
<comment type="caution">
    <text evidence="10">The sequence shown here is derived from an EMBL/GenBank/DDBJ whole genome shotgun (WGS) entry which is preliminary data.</text>
</comment>
<dbReference type="SUPFAM" id="SSF89447">
    <property type="entry name" value="AbrB/MazE/MraZ-like"/>
    <property type="match status" value="1"/>
</dbReference>
<dbReference type="InterPro" id="IPR003444">
    <property type="entry name" value="MraZ"/>
</dbReference>
<dbReference type="PANTHER" id="PTHR34701">
    <property type="entry name" value="TRANSCRIPTIONAL REGULATOR MRAZ"/>
    <property type="match status" value="1"/>
</dbReference>
<feature type="compositionally biased region" description="Low complexity" evidence="8">
    <location>
        <begin position="150"/>
        <end position="171"/>
    </location>
</feature>
<dbReference type="GO" id="GO:0051301">
    <property type="term" value="P:cell division"/>
    <property type="evidence" value="ECO:0007669"/>
    <property type="project" value="UniProtKB-KW"/>
</dbReference>
<dbReference type="GO" id="GO:0009295">
    <property type="term" value="C:nucleoid"/>
    <property type="evidence" value="ECO:0007669"/>
    <property type="project" value="UniProtKB-SubCell"/>
</dbReference>
<evidence type="ECO:0000256" key="7">
    <source>
        <dbReference type="HAMAP-Rule" id="MF_01008"/>
    </source>
</evidence>
<dbReference type="GeneID" id="97242921"/>
<keyword evidence="4 7" id="KW-0805">Transcription regulation</keyword>
<keyword evidence="5 7" id="KW-0238">DNA-binding</keyword>
<dbReference type="CDD" id="cd16321">
    <property type="entry name" value="MraZ_C"/>
    <property type="match status" value="1"/>
</dbReference>
<dbReference type="GO" id="GO:0003700">
    <property type="term" value="F:DNA-binding transcription factor activity"/>
    <property type="evidence" value="ECO:0007669"/>
    <property type="project" value="UniProtKB-UniRule"/>
</dbReference>
<keyword evidence="10" id="KW-0132">Cell division</keyword>
<evidence type="ECO:0000313" key="10">
    <source>
        <dbReference type="EMBL" id="KYO53434.1"/>
    </source>
</evidence>
<dbReference type="CDD" id="cd16320">
    <property type="entry name" value="MraZ_N"/>
    <property type="match status" value="1"/>
</dbReference>
<evidence type="ECO:0000256" key="5">
    <source>
        <dbReference type="ARBA" id="ARBA00023125"/>
    </source>
</evidence>
<evidence type="ECO:0000256" key="6">
    <source>
        <dbReference type="ARBA" id="ARBA00023163"/>
    </source>
</evidence>
<organism evidence="10 11">
    <name type="scientific">Tistrella mobilis</name>
    <dbReference type="NCBI Taxonomy" id="171437"/>
    <lineage>
        <taxon>Bacteria</taxon>
        <taxon>Pseudomonadati</taxon>
        <taxon>Pseudomonadota</taxon>
        <taxon>Alphaproteobacteria</taxon>
        <taxon>Geminicoccales</taxon>
        <taxon>Geminicoccaceae</taxon>
        <taxon>Tistrella</taxon>
    </lineage>
</organism>
<dbReference type="OrthoDB" id="9807753at2"/>
<sequence>MALFLSTFEKPIDKKARVSVPPQFRAALGNQEFKGIVAYPSFINPAVEASGYDRILQLSESIETFDPFSEERDAFATAILAECQQLPFDTEGRVVLSKRLMEIAGLEDKVIFVGKGRTFELWQPERFAEHQAAARELALANRGRLRLDPTRAPAMARPAAPASAATAADPSDGGEGA</sequence>
<comment type="subcellular location">
    <subcellularLocation>
        <location evidence="7">Cytoplasm</location>
        <location evidence="7">Nucleoid</location>
    </subcellularLocation>
</comment>
<dbReference type="GO" id="GO:2000143">
    <property type="term" value="P:negative regulation of DNA-templated transcription initiation"/>
    <property type="evidence" value="ECO:0007669"/>
    <property type="project" value="TreeGrafter"/>
</dbReference>
<evidence type="ECO:0000256" key="2">
    <source>
        <dbReference type="ARBA" id="ARBA00022490"/>
    </source>
</evidence>
<keyword evidence="2 7" id="KW-0963">Cytoplasm</keyword>
<dbReference type="HAMAP" id="MF_01008">
    <property type="entry name" value="MraZ"/>
    <property type="match status" value="1"/>
</dbReference>
<keyword evidence="10" id="KW-0131">Cell cycle</keyword>
<dbReference type="InterPro" id="IPR037914">
    <property type="entry name" value="SpoVT-AbrB_sf"/>
</dbReference>
<evidence type="ECO:0000256" key="1">
    <source>
        <dbReference type="ARBA" id="ARBA00013860"/>
    </source>
</evidence>
<dbReference type="Gene3D" id="3.40.1550.20">
    <property type="entry name" value="Transcriptional regulator MraZ domain"/>
    <property type="match status" value="1"/>
</dbReference>
<dbReference type="InterPro" id="IPR035644">
    <property type="entry name" value="MraZ_C"/>
</dbReference>
<feature type="domain" description="SpoVT-AbrB" evidence="9">
    <location>
        <begin position="83"/>
        <end position="126"/>
    </location>
</feature>
<dbReference type="InterPro" id="IPR038619">
    <property type="entry name" value="MraZ_sf"/>
</dbReference>
<gene>
    <name evidence="7" type="primary">mraZ</name>
    <name evidence="10" type="ORF">AUP44_03560</name>
</gene>
<dbReference type="EMBL" id="LPZR01000113">
    <property type="protein sequence ID" value="KYO53434.1"/>
    <property type="molecule type" value="Genomic_DNA"/>
</dbReference>
<dbReference type="Proteomes" id="UP000075787">
    <property type="component" value="Unassembled WGS sequence"/>
</dbReference>
<feature type="region of interest" description="Disordered" evidence="8">
    <location>
        <begin position="148"/>
        <end position="177"/>
    </location>
</feature>
<evidence type="ECO:0000256" key="3">
    <source>
        <dbReference type="ARBA" id="ARBA00022737"/>
    </source>
</evidence>
<keyword evidence="6 7" id="KW-0804">Transcription</keyword>
<dbReference type="RefSeq" id="WP_062763596.1">
    <property type="nucleotide sequence ID" value="NZ_CP121045.1"/>
</dbReference>
<dbReference type="AlphaFoldDB" id="A0A161Q4Q4"/>
<accession>A0A161Q4Q4</accession>
<evidence type="ECO:0000259" key="9">
    <source>
        <dbReference type="PROSITE" id="PS51740"/>
    </source>
</evidence>
<name>A0A161Q4Q4_9PROT</name>
<dbReference type="PROSITE" id="PS51740">
    <property type="entry name" value="SPOVT_ABRB"/>
    <property type="match status" value="2"/>
</dbReference>
<comment type="subunit">
    <text evidence="7">Forms oligomers.</text>
</comment>
<feature type="domain" description="SpoVT-AbrB" evidence="9">
    <location>
        <begin position="7"/>
        <end position="54"/>
    </location>
</feature>
<protein>
    <recommendedName>
        <fullName evidence="1 7">Transcriptional regulator MraZ</fullName>
    </recommendedName>
</protein>
<reference evidence="10 11" key="1">
    <citation type="submission" date="2015-12" db="EMBL/GenBank/DDBJ databases">
        <title>Genome sequence of Tistrella mobilis MCCC 1A02139.</title>
        <authorList>
            <person name="Lu L."/>
            <person name="Lai Q."/>
            <person name="Shao Z."/>
            <person name="Qian P."/>
        </authorList>
    </citation>
    <scope>NUCLEOTIDE SEQUENCE [LARGE SCALE GENOMIC DNA]</scope>
    <source>
        <strain evidence="10 11">MCCC 1A02139</strain>
    </source>
</reference>
<dbReference type="GO" id="GO:0005737">
    <property type="term" value="C:cytoplasm"/>
    <property type="evidence" value="ECO:0007669"/>
    <property type="project" value="UniProtKB-UniRule"/>
</dbReference>
<evidence type="ECO:0000256" key="4">
    <source>
        <dbReference type="ARBA" id="ARBA00023015"/>
    </source>
</evidence>
<dbReference type="GO" id="GO:0000976">
    <property type="term" value="F:transcription cis-regulatory region binding"/>
    <property type="evidence" value="ECO:0007669"/>
    <property type="project" value="TreeGrafter"/>
</dbReference>
<comment type="similarity">
    <text evidence="7">Belongs to the MraZ family.</text>
</comment>
<dbReference type="PANTHER" id="PTHR34701:SF1">
    <property type="entry name" value="TRANSCRIPTIONAL REGULATOR MRAZ"/>
    <property type="match status" value="1"/>
</dbReference>
<evidence type="ECO:0000256" key="8">
    <source>
        <dbReference type="SAM" id="MobiDB-lite"/>
    </source>
</evidence>
<dbReference type="InterPro" id="IPR007159">
    <property type="entry name" value="SpoVT-AbrB_dom"/>
</dbReference>
<proteinExistence type="inferred from homology"/>
<keyword evidence="3" id="KW-0677">Repeat</keyword>
<dbReference type="Pfam" id="PF02381">
    <property type="entry name" value="MraZ"/>
    <property type="match status" value="1"/>
</dbReference>
<dbReference type="InterPro" id="IPR035642">
    <property type="entry name" value="MraZ_N"/>
</dbReference>
<evidence type="ECO:0000313" key="11">
    <source>
        <dbReference type="Proteomes" id="UP000075787"/>
    </source>
</evidence>